<organism evidence="6">
    <name type="scientific">Sinomonas puerhi</name>
    <dbReference type="NCBI Taxonomy" id="3238584"/>
    <lineage>
        <taxon>Bacteria</taxon>
        <taxon>Bacillati</taxon>
        <taxon>Actinomycetota</taxon>
        <taxon>Actinomycetes</taxon>
        <taxon>Micrococcales</taxon>
        <taxon>Micrococcaceae</taxon>
        <taxon>Sinomonas</taxon>
    </lineage>
</organism>
<feature type="compositionally biased region" description="Basic and acidic residues" evidence="4">
    <location>
        <begin position="99"/>
        <end position="120"/>
    </location>
</feature>
<evidence type="ECO:0000256" key="4">
    <source>
        <dbReference type="SAM" id="MobiDB-lite"/>
    </source>
</evidence>
<dbReference type="InterPro" id="IPR038726">
    <property type="entry name" value="PDDEXK_AddAB-type"/>
</dbReference>
<keyword evidence="2" id="KW-0067">ATP-binding</keyword>
<dbReference type="Gene3D" id="3.90.320.10">
    <property type="match status" value="1"/>
</dbReference>
<keyword evidence="2" id="KW-0378">Hydrolase</keyword>
<reference evidence="6" key="1">
    <citation type="submission" date="2024-07" db="EMBL/GenBank/DDBJ databases">
        <authorList>
            <person name="fu j."/>
        </authorList>
    </citation>
    <scope>NUCLEOTIDE SEQUENCE</scope>
    <source>
        <strain evidence="6">P10A9</strain>
    </source>
</reference>
<keyword evidence="2" id="KW-0347">Helicase</keyword>
<feature type="region of interest" description="Disordered" evidence="4">
    <location>
        <begin position="98"/>
        <end position="127"/>
    </location>
</feature>
<protein>
    <submittedName>
        <fullName evidence="6">PD-(D/E)XK nuclease family protein</fullName>
    </submittedName>
</protein>
<keyword evidence="1" id="KW-0227">DNA damage</keyword>
<dbReference type="EMBL" id="CP163302">
    <property type="protein sequence ID" value="XDP46490.1"/>
    <property type="molecule type" value="Genomic_DNA"/>
</dbReference>
<dbReference type="RefSeq" id="WP_369046805.1">
    <property type="nucleotide sequence ID" value="NZ_CP163302.1"/>
</dbReference>
<feature type="domain" description="PD-(D/E)XK endonuclease-like" evidence="5">
    <location>
        <begin position="627"/>
        <end position="928"/>
    </location>
</feature>
<keyword evidence="3" id="KW-0234">DNA repair</keyword>
<keyword evidence="2" id="KW-0547">Nucleotide-binding</keyword>
<evidence type="ECO:0000313" key="6">
    <source>
        <dbReference type="EMBL" id="XDP46490.1"/>
    </source>
</evidence>
<sequence length="935" mass="100925">MIVEFGWFLDRAPWAYASPGLNRVRVGRKNLIGLLQTRLGLTRAETPNAERVSQYLATLEHLDSPDAWFHDSLHADAWSTAYDLLAARDDAVANGWRGDLPDESAREDTHARAGTERGTAHDGGPSPLLRTLAAAERAGRGPERAGVAGGGLAPSLADDVAELLDELESSPLPLGIDELVLQHPEETFPAVWRRIIGALRDRGVRVSEAPQSPGAPELTVLSAETEWEAAEHAARWLAAGGDGGGDSGANASTAVVCSDPTPVLDQYLTMHGQPRLGVGEQSVWRAQDALIPLFFELVWEPANVHLLAEFLTLPDSPVKRRAARHLLRSLAREPGTRGPEWERAIADIGADETLGPDLAAQLDRTFSTHLLLDVEHRRPTGGQLVEATSWFAAALNARAAVVPRLQPTSAQLKRVLALVAPLRHVSRKDLRRIVASVVTADAEPILPAEAAPWLRLNHLVELGEDVEDVLWWGFQSASTPRVRRWDAHDAATLARVGVELPSPQDLTALAVRETLAAAGRCRRLVVVQIAQRNGERVDSNPLLEALVERYGRAPAVGGASPGVGGGSSSVAERIAKATRVPSDLTDADGVWRLAGRTAQLRRAEAARPSAPDPVQEVGANTALAPETLSYSQLDVLLGCSMRWALERKGSLRVPDAADIPEGSRMIGSFAHRVIEKLHAMLRPQHRAVPTDTEIRAVIDTLVPQLASELLLPGQKARRLTVEAAVREAASTFFAMLEKGGIVLQEVEQEFSKDLPLVTSDGVVAVPVRGAADAVGIDSDGRTVVIDLKWYNSVKYLREKVRKGTALQLALYQWALHEGDAPPDDPTAYYLLKQHAFASAHGHFGPAIPREETPAQLWGRAVRSAEFTIEQVLGGRVTATKPVEDAFAEQAKASTAPGEQPKTIEDVETAVGRLYVQPGCRFCHFGALCGLKGDYS</sequence>
<evidence type="ECO:0000256" key="3">
    <source>
        <dbReference type="ARBA" id="ARBA00023204"/>
    </source>
</evidence>
<evidence type="ECO:0000259" key="5">
    <source>
        <dbReference type="Pfam" id="PF12705"/>
    </source>
</evidence>
<dbReference type="GO" id="GO:0004386">
    <property type="term" value="F:helicase activity"/>
    <property type="evidence" value="ECO:0007669"/>
    <property type="project" value="UniProtKB-KW"/>
</dbReference>
<dbReference type="Pfam" id="PF12705">
    <property type="entry name" value="PDDEXK_1"/>
    <property type="match status" value="1"/>
</dbReference>
<evidence type="ECO:0000256" key="2">
    <source>
        <dbReference type="ARBA" id="ARBA00022806"/>
    </source>
</evidence>
<dbReference type="KEGG" id="spue:AB5L97_05635"/>
<dbReference type="AlphaFoldDB" id="A0AB39L619"/>
<gene>
    <name evidence="6" type="ORF">AB5L97_05635</name>
</gene>
<name>A0AB39L619_9MICC</name>
<proteinExistence type="predicted"/>
<dbReference type="GO" id="GO:0006281">
    <property type="term" value="P:DNA repair"/>
    <property type="evidence" value="ECO:0007669"/>
    <property type="project" value="UniProtKB-KW"/>
</dbReference>
<accession>A0AB39L619</accession>
<dbReference type="InterPro" id="IPR011604">
    <property type="entry name" value="PDDEXK-like_dom_sf"/>
</dbReference>
<evidence type="ECO:0000256" key="1">
    <source>
        <dbReference type="ARBA" id="ARBA00022763"/>
    </source>
</evidence>